<evidence type="ECO:0000256" key="2">
    <source>
        <dbReference type="SAM" id="SignalP"/>
    </source>
</evidence>
<dbReference type="AlphaFoldDB" id="A0A2J5HFB8"/>
<dbReference type="OrthoDB" id="4491197at2759"/>
<feature type="chain" id="PRO_5014377568" description="Ecp2 effector protein domain-containing protein" evidence="2">
    <location>
        <begin position="20"/>
        <end position="167"/>
    </location>
</feature>
<reference evidence="4" key="1">
    <citation type="submission" date="2017-12" db="EMBL/GenBank/DDBJ databases">
        <authorList>
            <consortium name="DOE Joint Genome Institute"/>
            <person name="Mondo S.J."/>
            <person name="Kjaerbolling I."/>
            <person name="Vesth T.C."/>
            <person name="Frisvad J.C."/>
            <person name="Nybo J.L."/>
            <person name="Theobald S."/>
            <person name="Kuo A."/>
            <person name="Bowyer P."/>
            <person name="Matsuda Y."/>
            <person name="Lyhne E.K."/>
            <person name="Kogle M.E."/>
            <person name="Clum A."/>
            <person name="Lipzen A."/>
            <person name="Salamov A."/>
            <person name="Ngan C.Y."/>
            <person name="Daum C."/>
            <person name="Chiniquy J."/>
            <person name="Barry K."/>
            <person name="LaButti K."/>
            <person name="Haridas S."/>
            <person name="Simmons B.A."/>
            <person name="Magnuson J.K."/>
            <person name="Mortensen U.H."/>
            <person name="Larsen T.O."/>
            <person name="Grigoriev I.V."/>
            <person name="Baker S.E."/>
            <person name="Andersen M.R."/>
            <person name="Nordberg H.P."/>
            <person name="Cantor M.N."/>
            <person name="Hua S.X."/>
        </authorList>
    </citation>
    <scope>NUCLEOTIDE SEQUENCE [LARGE SCALE GENOMIC DNA]</scope>
    <source>
        <strain evidence="4">IBT 19404</strain>
    </source>
</reference>
<evidence type="ECO:0000256" key="1">
    <source>
        <dbReference type="SAM" id="MobiDB-lite"/>
    </source>
</evidence>
<feature type="region of interest" description="Disordered" evidence="1">
    <location>
        <begin position="24"/>
        <end position="45"/>
    </location>
</feature>
<evidence type="ECO:0008006" key="5">
    <source>
        <dbReference type="Google" id="ProtNLM"/>
    </source>
</evidence>
<protein>
    <recommendedName>
        <fullName evidence="5">Ecp2 effector protein domain-containing protein</fullName>
    </recommendedName>
</protein>
<dbReference type="Proteomes" id="UP000235023">
    <property type="component" value="Unassembled WGS sequence"/>
</dbReference>
<sequence>MHFAKQVSLLSLALAFAAASPAAQPNPKALKARENNKDRFINPSDPKMSLDEQCTWVEKPPTPSQWNVVINDASDFTDNDCGSGFLDNLHGRGCSVTGWECSYANDDKTMNAGFKTDSLCDDRDVGEAIKAAFGGREVECANYDFEIKCGDDGKCDVNKPRDNIWDD</sequence>
<dbReference type="EMBL" id="KZ559642">
    <property type="protein sequence ID" value="PLN75623.1"/>
    <property type="molecule type" value="Genomic_DNA"/>
</dbReference>
<accession>A0A2J5HFB8</accession>
<organism evidence="3 4">
    <name type="scientific">Aspergillus taichungensis</name>
    <dbReference type="NCBI Taxonomy" id="482145"/>
    <lineage>
        <taxon>Eukaryota</taxon>
        <taxon>Fungi</taxon>
        <taxon>Dikarya</taxon>
        <taxon>Ascomycota</taxon>
        <taxon>Pezizomycotina</taxon>
        <taxon>Eurotiomycetes</taxon>
        <taxon>Eurotiomycetidae</taxon>
        <taxon>Eurotiales</taxon>
        <taxon>Aspergillaceae</taxon>
        <taxon>Aspergillus</taxon>
        <taxon>Aspergillus subgen. Circumdati</taxon>
    </lineage>
</organism>
<gene>
    <name evidence="3" type="ORF">BDW42DRAFT_199329</name>
</gene>
<feature type="signal peptide" evidence="2">
    <location>
        <begin position="1"/>
        <end position="19"/>
    </location>
</feature>
<keyword evidence="2" id="KW-0732">Signal</keyword>
<name>A0A2J5HFB8_9EURO</name>
<evidence type="ECO:0000313" key="4">
    <source>
        <dbReference type="Proteomes" id="UP000235023"/>
    </source>
</evidence>
<proteinExistence type="predicted"/>
<keyword evidence="4" id="KW-1185">Reference proteome</keyword>
<feature type="compositionally biased region" description="Basic and acidic residues" evidence="1">
    <location>
        <begin position="31"/>
        <end position="40"/>
    </location>
</feature>
<evidence type="ECO:0000313" key="3">
    <source>
        <dbReference type="EMBL" id="PLN75623.1"/>
    </source>
</evidence>